<dbReference type="InterPro" id="IPR051173">
    <property type="entry name" value="Ca_channel_alpha-2/delta"/>
</dbReference>
<name>A0A8T0IB96_CERPU</name>
<feature type="chain" id="PRO_5035798112" description="VWFA domain-containing protein" evidence="2">
    <location>
        <begin position="37"/>
        <end position="555"/>
    </location>
</feature>
<dbReference type="InterPro" id="IPR036465">
    <property type="entry name" value="vWFA_dom_sf"/>
</dbReference>
<dbReference type="Gene3D" id="3.40.50.410">
    <property type="entry name" value="von Willebrand factor, type A domain"/>
    <property type="match status" value="1"/>
</dbReference>
<evidence type="ECO:0000256" key="1">
    <source>
        <dbReference type="SAM" id="Phobius"/>
    </source>
</evidence>
<dbReference type="EMBL" id="CM026424">
    <property type="protein sequence ID" value="KAG0580091.1"/>
    <property type="molecule type" value="Genomic_DNA"/>
</dbReference>
<dbReference type="CDD" id="cd00198">
    <property type="entry name" value="vWFA"/>
    <property type="match status" value="1"/>
</dbReference>
<evidence type="ECO:0000313" key="3">
    <source>
        <dbReference type="EMBL" id="KAG0580091.1"/>
    </source>
</evidence>
<feature type="transmembrane region" description="Helical" evidence="1">
    <location>
        <begin position="526"/>
        <end position="545"/>
    </location>
</feature>
<keyword evidence="1" id="KW-0812">Transmembrane</keyword>
<evidence type="ECO:0008006" key="5">
    <source>
        <dbReference type="Google" id="ProtNLM"/>
    </source>
</evidence>
<evidence type="ECO:0000256" key="2">
    <source>
        <dbReference type="SAM" id="SignalP"/>
    </source>
</evidence>
<dbReference type="GO" id="GO:0005891">
    <property type="term" value="C:voltage-gated calcium channel complex"/>
    <property type="evidence" value="ECO:0007669"/>
    <property type="project" value="TreeGrafter"/>
</dbReference>
<keyword evidence="1" id="KW-0472">Membrane</keyword>
<comment type="caution">
    <text evidence="3">The sequence shown here is derived from an EMBL/GenBank/DDBJ whole genome shotgun (WGS) entry which is preliminary data.</text>
</comment>
<accession>A0A8T0IB96</accession>
<dbReference type="GO" id="GO:0005245">
    <property type="term" value="F:voltage-gated calcium channel activity"/>
    <property type="evidence" value="ECO:0007669"/>
    <property type="project" value="TreeGrafter"/>
</dbReference>
<organism evidence="3 4">
    <name type="scientific">Ceratodon purpureus</name>
    <name type="common">Fire moss</name>
    <name type="synonym">Dicranum purpureum</name>
    <dbReference type="NCBI Taxonomy" id="3225"/>
    <lineage>
        <taxon>Eukaryota</taxon>
        <taxon>Viridiplantae</taxon>
        <taxon>Streptophyta</taxon>
        <taxon>Embryophyta</taxon>
        <taxon>Bryophyta</taxon>
        <taxon>Bryophytina</taxon>
        <taxon>Bryopsida</taxon>
        <taxon>Dicranidae</taxon>
        <taxon>Pseudoditrichales</taxon>
        <taxon>Ditrichaceae</taxon>
        <taxon>Ceratodon</taxon>
    </lineage>
</organism>
<dbReference type="AlphaFoldDB" id="A0A8T0IB96"/>
<evidence type="ECO:0000313" key="4">
    <source>
        <dbReference type="Proteomes" id="UP000822688"/>
    </source>
</evidence>
<dbReference type="PANTHER" id="PTHR10166">
    <property type="entry name" value="VOLTAGE-DEPENDENT CALCIUM CHANNEL SUBUNIT ALPHA-2/DELTA-RELATED"/>
    <property type="match status" value="1"/>
</dbReference>
<feature type="signal peptide" evidence="2">
    <location>
        <begin position="1"/>
        <end position="36"/>
    </location>
</feature>
<sequence length="555" mass="61532">MKGPRPRRDLNILAMSSILCLFGLVLLVCNVVSIEAAAQDYTATSLLDEKQAELNTFVGVIEANARNCDALKTCSSNTSCSRLACYEYGTQGDANYKCLGVLSNPVCGTDCNQRNFDYTKSFIRRADSFNPNIAQTVCTQRTLDDQFRRSSIGDSTYLFRVFYGSMDGTTRLYPGLDESCETDYDPRIRPWFKESIYVPKVVTILIDCGRSMRDKLIGATNDQETYISKEINAALAVLNTLREDSDYVNIQCFDRDGIKPPGAKSQRYSSLLYQSFSDNLTQIANGGITENPSLINTTDAIKTAISELTNDASPAPPDYLKVILMFTSGEQYQNLSELNIPGNSSVNVFVYNFLKTGQTAECNPTIRASSEEISVQRYDNPLLFLESFYSFLAKIHQSVMKTNIDFGEQYADYSGVDNSTLTLSKAAFGPNGELLGVVGIDFFQKKVDQQFPNIRFQDIVIAARNHPTFKFDPNALTTTVCFNHTETCPGIQTDVPGFLCGTKTGNDNIGCCGSCTSKNTHRLAKILGGVFGSLAVLVIVFGLCWRWDMKRNRSF</sequence>
<protein>
    <recommendedName>
        <fullName evidence="5">VWFA domain-containing protein</fullName>
    </recommendedName>
</protein>
<keyword evidence="4" id="KW-1185">Reference proteome</keyword>
<gene>
    <name evidence="3" type="ORF">KC19_4G146100</name>
</gene>
<proteinExistence type="predicted"/>
<dbReference type="SUPFAM" id="SSF53300">
    <property type="entry name" value="vWA-like"/>
    <property type="match status" value="1"/>
</dbReference>
<keyword evidence="1" id="KW-1133">Transmembrane helix</keyword>
<dbReference type="Proteomes" id="UP000822688">
    <property type="component" value="Chromosome 4"/>
</dbReference>
<keyword evidence="2" id="KW-0732">Signal</keyword>
<reference evidence="3" key="1">
    <citation type="submission" date="2020-06" db="EMBL/GenBank/DDBJ databases">
        <title>WGS assembly of Ceratodon purpureus strain R40.</title>
        <authorList>
            <person name="Carey S.B."/>
            <person name="Jenkins J."/>
            <person name="Shu S."/>
            <person name="Lovell J.T."/>
            <person name="Sreedasyam A."/>
            <person name="Maumus F."/>
            <person name="Tiley G.P."/>
            <person name="Fernandez-Pozo N."/>
            <person name="Barry K."/>
            <person name="Chen C."/>
            <person name="Wang M."/>
            <person name="Lipzen A."/>
            <person name="Daum C."/>
            <person name="Saski C.A."/>
            <person name="Payton A.C."/>
            <person name="Mcbreen J.C."/>
            <person name="Conrad R.E."/>
            <person name="Kollar L.M."/>
            <person name="Olsson S."/>
            <person name="Huttunen S."/>
            <person name="Landis J.B."/>
            <person name="Wickett N.J."/>
            <person name="Johnson M.G."/>
            <person name="Rensing S.A."/>
            <person name="Grimwood J."/>
            <person name="Schmutz J."/>
            <person name="Mcdaniel S.F."/>
        </authorList>
    </citation>
    <scope>NUCLEOTIDE SEQUENCE</scope>
    <source>
        <strain evidence="3">R40</strain>
    </source>
</reference>
<dbReference type="PANTHER" id="PTHR10166:SF37">
    <property type="entry name" value="STOLID, ISOFORM H"/>
    <property type="match status" value="1"/>
</dbReference>